<dbReference type="Proteomes" id="UP000018948">
    <property type="component" value="Unassembled WGS sequence"/>
</dbReference>
<evidence type="ECO:0000313" key="2">
    <source>
        <dbReference type="Proteomes" id="UP000018948"/>
    </source>
</evidence>
<proteinExistence type="predicted"/>
<gene>
    <name evidence="1" type="ORF">F442_22748</name>
</gene>
<sequence length="77" mass="8951">MIRSPVLYYSTVTLLRLDLRNTLKLYLMQEVPTQTFGALWMVLSEVCVDLYHDVYITRKESFSVSSRSTTGIRESMP</sequence>
<organism evidence="1 2">
    <name type="scientific">Phytophthora nicotianae P10297</name>
    <dbReference type="NCBI Taxonomy" id="1317064"/>
    <lineage>
        <taxon>Eukaryota</taxon>
        <taxon>Sar</taxon>
        <taxon>Stramenopiles</taxon>
        <taxon>Oomycota</taxon>
        <taxon>Peronosporomycetes</taxon>
        <taxon>Peronosporales</taxon>
        <taxon>Peronosporaceae</taxon>
        <taxon>Phytophthora</taxon>
    </lineage>
</organism>
<dbReference type="AlphaFoldDB" id="W2XZP5"/>
<accession>W2XZP5</accession>
<reference evidence="1 2" key="1">
    <citation type="submission" date="2013-11" db="EMBL/GenBank/DDBJ databases">
        <title>The Genome Sequence of Phytophthora parasitica P10297.</title>
        <authorList>
            <consortium name="The Broad Institute Genomics Platform"/>
            <person name="Russ C."/>
            <person name="Tyler B."/>
            <person name="Panabieres F."/>
            <person name="Shan W."/>
            <person name="Tripathy S."/>
            <person name="Grunwald N."/>
            <person name="Machado M."/>
            <person name="Johnson C.S."/>
            <person name="Walker B."/>
            <person name="Young S.K."/>
            <person name="Zeng Q."/>
            <person name="Gargeya S."/>
            <person name="Fitzgerald M."/>
            <person name="Haas B."/>
            <person name="Abouelleil A."/>
            <person name="Allen A.W."/>
            <person name="Alvarado L."/>
            <person name="Arachchi H.M."/>
            <person name="Berlin A.M."/>
            <person name="Chapman S.B."/>
            <person name="Gainer-Dewar J."/>
            <person name="Goldberg J."/>
            <person name="Griggs A."/>
            <person name="Gujja S."/>
            <person name="Hansen M."/>
            <person name="Howarth C."/>
            <person name="Imamovic A."/>
            <person name="Ireland A."/>
            <person name="Larimer J."/>
            <person name="McCowan C."/>
            <person name="Murphy C."/>
            <person name="Pearson M."/>
            <person name="Poon T.W."/>
            <person name="Priest M."/>
            <person name="Roberts A."/>
            <person name="Saif S."/>
            <person name="Shea T."/>
            <person name="Sisk P."/>
            <person name="Sykes S."/>
            <person name="Wortman J."/>
            <person name="Nusbaum C."/>
            <person name="Birren B."/>
        </authorList>
    </citation>
    <scope>NUCLEOTIDE SEQUENCE [LARGE SCALE GENOMIC DNA]</scope>
    <source>
        <strain evidence="1 2">P10297</strain>
    </source>
</reference>
<dbReference type="EMBL" id="ANIY01005266">
    <property type="protein sequence ID" value="ETP27967.1"/>
    <property type="molecule type" value="Genomic_DNA"/>
</dbReference>
<evidence type="ECO:0000313" key="1">
    <source>
        <dbReference type="EMBL" id="ETP27967.1"/>
    </source>
</evidence>
<protein>
    <submittedName>
        <fullName evidence="1">Uncharacterized protein</fullName>
    </submittedName>
</protein>
<name>W2XZP5_PHYNI</name>
<comment type="caution">
    <text evidence="1">The sequence shown here is derived from an EMBL/GenBank/DDBJ whole genome shotgun (WGS) entry which is preliminary data.</text>
</comment>